<dbReference type="AlphaFoldDB" id="B0DYX5"/>
<organism evidence="2">
    <name type="scientific">Laccaria bicolor (strain S238N-H82 / ATCC MYA-4686)</name>
    <name type="common">Bicoloured deceiver</name>
    <name type="synonym">Laccaria laccata var. bicolor</name>
    <dbReference type="NCBI Taxonomy" id="486041"/>
    <lineage>
        <taxon>Eukaryota</taxon>
        <taxon>Fungi</taxon>
        <taxon>Dikarya</taxon>
        <taxon>Basidiomycota</taxon>
        <taxon>Agaricomycotina</taxon>
        <taxon>Agaricomycetes</taxon>
        <taxon>Agaricomycetidae</taxon>
        <taxon>Agaricales</taxon>
        <taxon>Agaricineae</taxon>
        <taxon>Hydnangiaceae</taxon>
        <taxon>Laccaria</taxon>
    </lineage>
</organism>
<dbReference type="GeneID" id="6084772"/>
<keyword evidence="2" id="KW-1185">Reference proteome</keyword>
<protein>
    <submittedName>
        <fullName evidence="1">Predicted protein</fullName>
    </submittedName>
</protein>
<dbReference type="EMBL" id="DS547152">
    <property type="protein sequence ID" value="EDR00221.1"/>
    <property type="molecule type" value="Genomic_DNA"/>
</dbReference>
<reference evidence="1 2" key="1">
    <citation type="journal article" date="2008" name="Nature">
        <title>The genome of Laccaria bicolor provides insights into mycorrhizal symbiosis.</title>
        <authorList>
            <person name="Martin F."/>
            <person name="Aerts A."/>
            <person name="Ahren D."/>
            <person name="Brun A."/>
            <person name="Danchin E.G.J."/>
            <person name="Duchaussoy F."/>
            <person name="Gibon J."/>
            <person name="Kohler A."/>
            <person name="Lindquist E."/>
            <person name="Pereda V."/>
            <person name="Salamov A."/>
            <person name="Shapiro H.J."/>
            <person name="Wuyts J."/>
            <person name="Blaudez D."/>
            <person name="Buee M."/>
            <person name="Brokstein P."/>
            <person name="Canbaeck B."/>
            <person name="Cohen D."/>
            <person name="Courty P.E."/>
            <person name="Coutinho P.M."/>
            <person name="Delaruelle C."/>
            <person name="Detter J.C."/>
            <person name="Deveau A."/>
            <person name="DiFazio S."/>
            <person name="Duplessis S."/>
            <person name="Fraissinet-Tachet L."/>
            <person name="Lucic E."/>
            <person name="Frey-Klett P."/>
            <person name="Fourrey C."/>
            <person name="Feussner I."/>
            <person name="Gay G."/>
            <person name="Grimwood J."/>
            <person name="Hoegger P.J."/>
            <person name="Jain P."/>
            <person name="Kilaru S."/>
            <person name="Labbe J."/>
            <person name="Lin Y.C."/>
            <person name="Legue V."/>
            <person name="Le Tacon F."/>
            <person name="Marmeisse R."/>
            <person name="Melayah D."/>
            <person name="Montanini B."/>
            <person name="Muratet M."/>
            <person name="Nehls U."/>
            <person name="Niculita-Hirzel H."/>
            <person name="Oudot-Le Secq M.P."/>
            <person name="Peter M."/>
            <person name="Quesneville H."/>
            <person name="Rajashekar B."/>
            <person name="Reich M."/>
            <person name="Rouhier N."/>
            <person name="Schmutz J."/>
            <person name="Yin T."/>
            <person name="Chalot M."/>
            <person name="Henrissat B."/>
            <person name="Kuees U."/>
            <person name="Lucas S."/>
            <person name="Van de Peer Y."/>
            <person name="Podila G.K."/>
            <person name="Polle A."/>
            <person name="Pukkila P.J."/>
            <person name="Richardson P.M."/>
            <person name="Rouze P."/>
            <person name="Sanders I.R."/>
            <person name="Stajich J.E."/>
            <person name="Tunlid A."/>
            <person name="Tuskan G."/>
            <person name="Grigoriev I.V."/>
        </authorList>
    </citation>
    <scope>NUCLEOTIDE SEQUENCE [LARGE SCALE GENOMIC DNA]</scope>
    <source>
        <strain evidence="2">S238N-H82 / ATCC MYA-4686</strain>
    </source>
</reference>
<sequence>MAILSPRSSKYGRLEGGMEPGNVGGTKVFAWKKFAVCTAFLVEVTWLWGLGEDMF</sequence>
<name>B0DYX5_LACBS</name>
<evidence type="ECO:0000313" key="1">
    <source>
        <dbReference type="EMBL" id="EDR00221.1"/>
    </source>
</evidence>
<dbReference type="KEGG" id="lbc:LACBIDRAFT_314631"/>
<evidence type="ECO:0000313" key="2">
    <source>
        <dbReference type="Proteomes" id="UP000001194"/>
    </source>
</evidence>
<accession>B0DYX5</accession>
<dbReference type="HOGENOM" id="CLU_3032778_0_0_1"/>
<gene>
    <name evidence="1" type="ORF">LACBIDRAFT_314631</name>
</gene>
<dbReference type="InParanoid" id="B0DYX5"/>
<dbReference type="Proteomes" id="UP000001194">
    <property type="component" value="Unassembled WGS sequence"/>
</dbReference>
<proteinExistence type="predicted"/>
<dbReference type="RefSeq" id="XP_001889130.1">
    <property type="nucleotide sequence ID" value="XM_001889095.1"/>
</dbReference>